<evidence type="ECO:0000259" key="1">
    <source>
        <dbReference type="PROSITE" id="PS51819"/>
    </source>
</evidence>
<gene>
    <name evidence="2" type="ORF">NA2_14982</name>
</gene>
<organism evidence="2 3">
    <name type="scientific">Nitratireductor pacificus pht-3B</name>
    <dbReference type="NCBI Taxonomy" id="391937"/>
    <lineage>
        <taxon>Bacteria</taxon>
        <taxon>Pseudomonadati</taxon>
        <taxon>Pseudomonadota</taxon>
        <taxon>Alphaproteobacteria</taxon>
        <taxon>Hyphomicrobiales</taxon>
        <taxon>Phyllobacteriaceae</taxon>
        <taxon>Nitratireductor</taxon>
    </lineage>
</organism>
<accession>K2M744</accession>
<evidence type="ECO:0000313" key="3">
    <source>
        <dbReference type="Proteomes" id="UP000006786"/>
    </source>
</evidence>
<dbReference type="Pfam" id="PF00903">
    <property type="entry name" value="Glyoxalase"/>
    <property type="match status" value="1"/>
</dbReference>
<dbReference type="eggNOG" id="COG0346">
    <property type="taxonomic scope" value="Bacteria"/>
</dbReference>
<dbReference type="PATRIC" id="fig|391937.3.peg.3080"/>
<dbReference type="SUPFAM" id="SSF54593">
    <property type="entry name" value="Glyoxalase/Bleomycin resistance protein/Dihydroxybiphenyl dioxygenase"/>
    <property type="match status" value="1"/>
</dbReference>
<dbReference type="EMBL" id="AMRM01000017">
    <property type="protein sequence ID" value="EKF17996.1"/>
    <property type="molecule type" value="Genomic_DNA"/>
</dbReference>
<dbReference type="InterPro" id="IPR037523">
    <property type="entry name" value="VOC_core"/>
</dbReference>
<dbReference type="CDD" id="cd08359">
    <property type="entry name" value="VOC_like"/>
    <property type="match status" value="1"/>
</dbReference>
<evidence type="ECO:0000313" key="2">
    <source>
        <dbReference type="EMBL" id="EKF17996.1"/>
    </source>
</evidence>
<name>K2M744_9HYPH</name>
<dbReference type="STRING" id="391937.NA2_14982"/>
<reference evidence="2 3" key="1">
    <citation type="journal article" date="2012" name="J. Bacteriol.">
        <title>Genome Sequence of Nitratireductor pacificus Type Strain pht-3B.</title>
        <authorList>
            <person name="Lai Q."/>
            <person name="Li G."/>
            <person name="Shao Z."/>
        </authorList>
    </citation>
    <scope>NUCLEOTIDE SEQUENCE [LARGE SCALE GENOMIC DNA]</scope>
    <source>
        <strain evidence="3">pht-3B</strain>
    </source>
</reference>
<dbReference type="Proteomes" id="UP000006786">
    <property type="component" value="Unassembled WGS sequence"/>
</dbReference>
<dbReference type="InterPro" id="IPR029068">
    <property type="entry name" value="Glyas_Bleomycin-R_OHBP_Dase"/>
</dbReference>
<dbReference type="OrthoDB" id="9798201at2"/>
<dbReference type="RefSeq" id="WP_008597854.1">
    <property type="nucleotide sequence ID" value="NZ_AMRM01000017.1"/>
</dbReference>
<comment type="caution">
    <text evidence="2">The sequence shown here is derived from an EMBL/GenBank/DDBJ whole genome shotgun (WGS) entry which is preliminary data.</text>
</comment>
<proteinExistence type="predicted"/>
<feature type="domain" description="VOC" evidence="1">
    <location>
        <begin position="4"/>
        <end position="123"/>
    </location>
</feature>
<dbReference type="PROSITE" id="PS51819">
    <property type="entry name" value="VOC"/>
    <property type="match status" value="1"/>
</dbReference>
<dbReference type="Gene3D" id="3.30.720.120">
    <property type="match status" value="1"/>
</dbReference>
<protein>
    <submittedName>
        <fullName evidence="2">Glyoxalase/Bleomycin resistance protein</fullName>
    </submittedName>
</protein>
<dbReference type="InterPro" id="IPR004360">
    <property type="entry name" value="Glyas_Fos-R_dOase_dom"/>
</dbReference>
<dbReference type="AlphaFoldDB" id="K2M744"/>
<keyword evidence="3" id="KW-1185">Reference proteome</keyword>
<sequence>MKSTSYYPVIMTDRVAETAAFYCTHFRFQPMFEADWYVHLQSTENPRVNLAVMDGSHETIPEAGRGRVSGIILNFEVEDPDAEYARAVAARLPILQELRDEAFGQRHFITADPNGVLIDIIKPIPPSAEFAEQYAPEAVPQ</sequence>
<dbReference type="Gene3D" id="3.30.720.110">
    <property type="match status" value="1"/>
</dbReference>